<dbReference type="PANTHER" id="PTHR43739">
    <property type="entry name" value="XYLOGLUCANASE (EUROFUNG)"/>
    <property type="match status" value="1"/>
</dbReference>
<dbReference type="PROSITE" id="PS51257">
    <property type="entry name" value="PROKAR_LIPOPROTEIN"/>
    <property type="match status" value="1"/>
</dbReference>
<dbReference type="InterPro" id="IPR052025">
    <property type="entry name" value="Xyloglucanase_GH74"/>
</dbReference>
<dbReference type="NCBIfam" id="TIGR04183">
    <property type="entry name" value="Por_Secre_tail"/>
    <property type="match status" value="1"/>
</dbReference>
<dbReference type="Pfam" id="PF18962">
    <property type="entry name" value="Por_Secre_tail"/>
    <property type="match status" value="1"/>
</dbReference>
<dbReference type="GO" id="GO:0010411">
    <property type="term" value="P:xyloglucan metabolic process"/>
    <property type="evidence" value="ECO:0007669"/>
    <property type="project" value="TreeGrafter"/>
</dbReference>
<protein>
    <recommendedName>
        <fullName evidence="1">Secretion system C-terminal sorting domain-containing protein</fullName>
    </recommendedName>
</protein>
<feature type="domain" description="Secretion system C-terminal sorting" evidence="1">
    <location>
        <begin position="859"/>
        <end position="929"/>
    </location>
</feature>
<name>A0A1E5T2X7_9BACT</name>
<keyword evidence="3" id="KW-1185">Reference proteome</keyword>
<dbReference type="STRING" id="1563681.BFP71_06255"/>
<evidence type="ECO:0000313" key="3">
    <source>
        <dbReference type="Proteomes" id="UP000095552"/>
    </source>
</evidence>
<evidence type="ECO:0000313" key="2">
    <source>
        <dbReference type="EMBL" id="OEK05722.1"/>
    </source>
</evidence>
<dbReference type="PANTHER" id="PTHR43739:SF5">
    <property type="entry name" value="EXO-ALPHA-SIALIDASE"/>
    <property type="match status" value="1"/>
</dbReference>
<dbReference type="SUPFAM" id="SSF110296">
    <property type="entry name" value="Oligoxyloglucan reducing end-specific cellobiohydrolase"/>
    <property type="match status" value="1"/>
</dbReference>
<dbReference type="RefSeq" id="WP_069834640.1">
    <property type="nucleotide sequence ID" value="NZ_MDGQ01000004.1"/>
</dbReference>
<dbReference type="SUPFAM" id="SSF50939">
    <property type="entry name" value="Sialidases"/>
    <property type="match status" value="1"/>
</dbReference>
<organism evidence="2 3">
    <name type="scientific">Roseivirga misakiensis</name>
    <dbReference type="NCBI Taxonomy" id="1563681"/>
    <lineage>
        <taxon>Bacteria</taxon>
        <taxon>Pseudomonadati</taxon>
        <taxon>Bacteroidota</taxon>
        <taxon>Cytophagia</taxon>
        <taxon>Cytophagales</taxon>
        <taxon>Roseivirgaceae</taxon>
        <taxon>Roseivirga</taxon>
    </lineage>
</organism>
<dbReference type="Proteomes" id="UP000095552">
    <property type="component" value="Unassembled WGS sequence"/>
</dbReference>
<comment type="caution">
    <text evidence="2">The sequence shown here is derived from an EMBL/GenBank/DDBJ whole genome shotgun (WGS) entry which is preliminary data.</text>
</comment>
<dbReference type="OrthoDB" id="9757947at2"/>
<proteinExistence type="predicted"/>
<dbReference type="AlphaFoldDB" id="A0A1E5T2X7"/>
<accession>A0A1E5T2X7</accession>
<dbReference type="InterPro" id="IPR026444">
    <property type="entry name" value="Secre_tail"/>
</dbReference>
<dbReference type="InterPro" id="IPR036278">
    <property type="entry name" value="Sialidase_sf"/>
</dbReference>
<dbReference type="InterPro" id="IPR015943">
    <property type="entry name" value="WD40/YVTN_repeat-like_dom_sf"/>
</dbReference>
<evidence type="ECO:0000259" key="1">
    <source>
        <dbReference type="Pfam" id="PF18962"/>
    </source>
</evidence>
<dbReference type="CDD" id="cd15482">
    <property type="entry name" value="Sialidase_non-viral"/>
    <property type="match status" value="1"/>
</dbReference>
<dbReference type="EMBL" id="MDGQ01000004">
    <property type="protein sequence ID" value="OEK05722.1"/>
    <property type="molecule type" value="Genomic_DNA"/>
</dbReference>
<gene>
    <name evidence="2" type="ORF">BFP71_06255</name>
</gene>
<sequence length="932" mass="103164">MKAKIRIPIVGALLILCACFFIFSGNTVDEREAYEAFLKKEYAKFNTSHPTTEDEEERPDQPDHAYFLNHIQTLDPAIGHVPLDGLNEAAEEVLSIRRSANLGMSISETNSDLEWNNIPADIAGRVRGIVIDPVRPTINDRETTRLWAGSVTGGLWVNEDAGNPESSWTPVDGLMANLGVSVIRFDPDNDDAIYVGTGESYTAVNIYRESSSVGNGIWRSTDHGDTWEQLQSTTDFQYINDIEIRMEGETKVIYAAVVSGIYKGATFQSTPSDGLFRSVDNGDTWTQVLPNIPNTDTPYSPSDIEVDGIGRMFVGTMRNNDLLGAGVILHSDDGLEWTVFDEITEATFDPANQYYPGRVIIKSAPSDPNRVYAMISGGLTETKTGWIRDAGSNSIIIQSFDQGDTWTQFALPDPSLGTWSNITWHAATIAVNPTDPNDIIIGALNGFKLENADGASIVSGLDWIPTSFWNPPNGSKYVHADQHDIIYDPERPDTLFVSTDGGVFMGTNAQGDTPVFSEINKDFNTLQYYTLDISDQRGEEFLMAGTQDNNTTQLSNSEISFFPGAGGDGAYTFIDKTEPNLVIHSSQYNRFNIVFNRNVPSNTRTIANRSTGLFINPADYDSDNNLLYANRIGIDINNNENNTTPLLRVRVGNQSITETILNLGVEINSPISTIKVSPYSTSTSSNLFFGTQSGRLYRVLNGGQSPLTRERTGADFPTSSISSIDVGRSESELLVTFSNFGVNSVWYSSDAGDTWVSIEGNLPDMPIRHGIFNPLNRDQIYLATELGIWFLDRTEGDGLTWRQEQVGIGDIRVDMIKIRKSDGWFVAATHGRGIYESRINVDDFITSTPELPVLAVEAFPNPATESLRVRLNENWQGETNITLTDLQGRDFVQQKFSSSDLTVDVSTLPRGVYLLRVWSDRFKSTTKRILLR</sequence>
<reference evidence="2 3" key="1">
    <citation type="submission" date="2016-08" db="EMBL/GenBank/DDBJ databases">
        <title>Draft genome of Fabibacter sp. strain SK-8.</title>
        <authorList>
            <person name="Wong S.-K."/>
            <person name="Hamasaki K."/>
            <person name="Yoshizawa S."/>
        </authorList>
    </citation>
    <scope>NUCLEOTIDE SEQUENCE [LARGE SCALE GENOMIC DNA]</scope>
    <source>
        <strain evidence="2 3">SK-8</strain>
    </source>
</reference>
<dbReference type="Gene3D" id="2.130.10.10">
    <property type="entry name" value="YVTN repeat-like/Quinoprotein amine dehydrogenase"/>
    <property type="match status" value="3"/>
</dbReference>